<keyword evidence="6" id="KW-0175">Coiled coil</keyword>
<evidence type="ECO:0000313" key="8">
    <source>
        <dbReference type="EMBL" id="PIH00604.1"/>
    </source>
</evidence>
<comment type="subcellular location">
    <subcellularLocation>
        <location evidence="1">Cytoplasm</location>
    </subcellularLocation>
</comment>
<evidence type="ECO:0000256" key="6">
    <source>
        <dbReference type="SAM" id="Coils"/>
    </source>
</evidence>
<evidence type="ECO:0000256" key="5">
    <source>
        <dbReference type="PROSITE-ProRule" id="PRU00182"/>
    </source>
</evidence>
<evidence type="ECO:0000259" key="7">
    <source>
        <dbReference type="SMART" id="SM00842"/>
    </source>
</evidence>
<protein>
    <submittedName>
        <fullName evidence="8">Cell division protein FtsA</fullName>
    </submittedName>
</protein>
<keyword evidence="9" id="KW-1185">Reference proteome</keyword>
<evidence type="ECO:0000313" key="9">
    <source>
        <dbReference type="Proteomes" id="UP000231322"/>
    </source>
</evidence>
<dbReference type="InterPro" id="IPR003494">
    <property type="entry name" value="SHS2_FtsA"/>
</dbReference>
<dbReference type="AlphaFoldDB" id="A0A2G7H6B1"/>
<dbReference type="PANTHER" id="PTHR42749:SF1">
    <property type="entry name" value="CELL SHAPE-DETERMINING PROTEIN MREB"/>
    <property type="match status" value="1"/>
</dbReference>
<dbReference type="Gene3D" id="3.30.420.40">
    <property type="match status" value="2"/>
</dbReference>
<comment type="caution">
    <text evidence="8">The sequence shown here is derived from an EMBL/GenBank/DDBJ whole genome shotgun (WGS) entry which is preliminary data.</text>
</comment>
<keyword evidence="4" id="KW-0067">ATP-binding</keyword>
<feature type="domain" description="SHS2" evidence="7">
    <location>
        <begin position="12"/>
        <end position="206"/>
    </location>
</feature>
<gene>
    <name evidence="8" type="ORF">CS538_17245</name>
</gene>
<evidence type="ECO:0000256" key="3">
    <source>
        <dbReference type="ARBA" id="ARBA00022741"/>
    </source>
</evidence>
<keyword evidence="8" id="KW-0131">Cell cycle</keyword>
<reference evidence="8 9" key="1">
    <citation type="submission" date="2017-10" db="EMBL/GenBank/DDBJ databases">
        <title>Reclassification of Eubacterium combesii and discrepancies in the nomenclature of botulinum neurotoxin producing clostridia. Request for an Opinion.</title>
        <authorList>
            <person name="Dobritsa A.P."/>
            <person name="Kutumbaka K.K."/>
            <person name="Samadpour M."/>
        </authorList>
    </citation>
    <scope>NUCLEOTIDE SEQUENCE [LARGE SCALE GENOMIC DNA]</scope>
    <source>
        <strain evidence="8 9">DSM 20696</strain>
    </source>
</reference>
<feature type="coiled-coil region" evidence="6">
    <location>
        <begin position="639"/>
        <end position="669"/>
    </location>
</feature>
<dbReference type="Pfam" id="PF06723">
    <property type="entry name" value="MreB_Mbl"/>
    <property type="match status" value="1"/>
</dbReference>
<dbReference type="RefSeq" id="WP_099840231.1">
    <property type="nucleotide sequence ID" value="NZ_PEIK01000019.1"/>
</dbReference>
<name>A0A2G7H6B1_9CLOT</name>
<evidence type="ECO:0000256" key="1">
    <source>
        <dbReference type="ARBA" id="ARBA00004496"/>
    </source>
</evidence>
<accession>A0A2G7H6B1</accession>
<organism evidence="8 9">
    <name type="scientific">Clostridium combesii</name>
    <dbReference type="NCBI Taxonomy" id="39481"/>
    <lineage>
        <taxon>Bacteria</taxon>
        <taxon>Bacillati</taxon>
        <taxon>Bacillota</taxon>
        <taxon>Clostridia</taxon>
        <taxon>Eubacteriales</taxon>
        <taxon>Clostridiaceae</taxon>
        <taxon>Clostridium</taxon>
    </lineage>
</organism>
<evidence type="ECO:0000256" key="2">
    <source>
        <dbReference type="ARBA" id="ARBA00022490"/>
    </source>
</evidence>
<dbReference type="CDD" id="cd24004">
    <property type="entry name" value="ASKHA_NBD_PilM-like"/>
    <property type="match status" value="1"/>
</dbReference>
<keyword evidence="2" id="KW-0963">Cytoplasm</keyword>
<dbReference type="GO" id="GO:0005524">
    <property type="term" value="F:ATP binding"/>
    <property type="evidence" value="ECO:0007669"/>
    <property type="project" value="UniProtKB-KW"/>
</dbReference>
<dbReference type="EMBL" id="PEIK01000019">
    <property type="protein sequence ID" value="PIH00604.1"/>
    <property type="molecule type" value="Genomic_DNA"/>
</dbReference>
<dbReference type="GO" id="GO:0051301">
    <property type="term" value="P:cell division"/>
    <property type="evidence" value="ECO:0007669"/>
    <property type="project" value="UniProtKB-KW"/>
</dbReference>
<dbReference type="SMART" id="SM00842">
    <property type="entry name" value="FtsA"/>
    <property type="match status" value="1"/>
</dbReference>
<dbReference type="SUPFAM" id="SSF53067">
    <property type="entry name" value="Actin-like ATPase domain"/>
    <property type="match status" value="2"/>
</dbReference>
<sequence>MEKNHLDKQNIVFALDIGTRSILGAVGVVRDKKFHVIEESYVEHEERAMIDGQIHDVSLVANAVIKVKRDLEEKIGIELNKVSIAAAGRFLKTYTAKSELNVDNEKEIDKDTIRSLELTSVKKAEEEVSKKSGGKLYCVGYTVKNYYLNDYVIGNLLLQKGEKIAAEVIATFLPRYVIDSLYSVMKKVGLIVDSLTLEPIAAMEAAIPKKLRLLNLALIDVGAGTSDIAICSRDSITAFGMVSLAGDEVTEAIVQNFLVDFETAEKIKKQCSESDTVEYIDVLGLTNKIPSKDIKRVIEPVVKKISEEIGNKIIEINGEKSPNAIFLVGGGAHTPLLKEFLCEKLNMPLERAAIKDRDAVIDCSIEKNKFGSEGVTVLGIGLISIRRLGNDFIDVMLNGSIISLFNSHKHIVMDVMLQAGINPKVLLGRNGRSIRFTLNNIKRMAFGTLATNALIKINGVKASVEDNIKEGDKIEIEFAKNGEDAKPTLKDYIKKVYSTTFFINDIIENLTPLAFVNGDKKDVNYIIKEGDNVKILFPETLGHYREYYETLKDYKYYLNGEELKEDYIIRESDRIYKIRDEIEENKEENFQINKADEKEKTKKDSELNVVEKDIIETNDEIGIREVIEDNYIQSKDNSLKNKNLQSEVLEEKEAALTKEYIKNEKENREEKIETENFNIKETGIKVRVNNEEILLKGKDKYIFVDIFNHVEFDLSVAKGKLVLLLNGKSAGYYDNLKDGDSIEIKWE</sequence>
<dbReference type="PANTHER" id="PTHR42749">
    <property type="entry name" value="CELL SHAPE-DETERMINING PROTEIN MREB"/>
    <property type="match status" value="1"/>
</dbReference>
<dbReference type="InterPro" id="IPR056546">
    <property type="entry name" value="MreB_MamK-like"/>
</dbReference>
<proteinExistence type="predicted"/>
<keyword evidence="3" id="KW-0547">Nucleotide-binding</keyword>
<keyword evidence="8" id="KW-0132">Cell division</keyword>
<dbReference type="Proteomes" id="UP000231322">
    <property type="component" value="Unassembled WGS sequence"/>
</dbReference>
<dbReference type="GO" id="GO:0003723">
    <property type="term" value="F:RNA binding"/>
    <property type="evidence" value="ECO:0007669"/>
    <property type="project" value="UniProtKB-KW"/>
</dbReference>
<dbReference type="InterPro" id="IPR043129">
    <property type="entry name" value="ATPase_NBD"/>
</dbReference>
<keyword evidence="5" id="KW-0694">RNA-binding</keyword>
<evidence type="ECO:0000256" key="4">
    <source>
        <dbReference type="ARBA" id="ARBA00022840"/>
    </source>
</evidence>
<dbReference type="PROSITE" id="PS50889">
    <property type="entry name" value="S4"/>
    <property type="match status" value="1"/>
</dbReference>
<dbReference type="GO" id="GO:0005737">
    <property type="term" value="C:cytoplasm"/>
    <property type="evidence" value="ECO:0007669"/>
    <property type="project" value="UniProtKB-SubCell"/>
</dbReference>